<reference evidence="1 2" key="1">
    <citation type="journal article" date="2021" name="Hortic Res">
        <title>High-quality reference genome and annotation aids understanding of berry development for evergreen blueberry (Vaccinium darrowii).</title>
        <authorList>
            <person name="Yu J."/>
            <person name="Hulse-Kemp A.M."/>
            <person name="Babiker E."/>
            <person name="Staton M."/>
        </authorList>
    </citation>
    <scope>NUCLEOTIDE SEQUENCE [LARGE SCALE GENOMIC DNA]</scope>
    <source>
        <strain evidence="2">cv. NJ 8807/NJ 8810</strain>
        <tissue evidence="1">Young leaf</tissue>
    </source>
</reference>
<organism evidence="1 2">
    <name type="scientific">Vaccinium darrowii</name>
    <dbReference type="NCBI Taxonomy" id="229202"/>
    <lineage>
        <taxon>Eukaryota</taxon>
        <taxon>Viridiplantae</taxon>
        <taxon>Streptophyta</taxon>
        <taxon>Embryophyta</taxon>
        <taxon>Tracheophyta</taxon>
        <taxon>Spermatophyta</taxon>
        <taxon>Magnoliopsida</taxon>
        <taxon>eudicotyledons</taxon>
        <taxon>Gunneridae</taxon>
        <taxon>Pentapetalae</taxon>
        <taxon>asterids</taxon>
        <taxon>Ericales</taxon>
        <taxon>Ericaceae</taxon>
        <taxon>Vaccinioideae</taxon>
        <taxon>Vaccinieae</taxon>
        <taxon>Vaccinium</taxon>
    </lineage>
</organism>
<proteinExistence type="predicted"/>
<evidence type="ECO:0000313" key="1">
    <source>
        <dbReference type="EMBL" id="KAH7848298.1"/>
    </source>
</evidence>
<gene>
    <name evidence="1" type="ORF">Vadar_000905</name>
</gene>
<accession>A0ACB7Y477</accession>
<keyword evidence="2" id="KW-1185">Reference proteome</keyword>
<sequence length="379" mass="44281">MVDCEDGRVFDWGQFTFATFLQAMRRREECPSGDLRRGHESEEASLWGLQKRQSTSSAKTWSVNWRERKRSMSRNVKLLEREKAEYEQERQAFELKCRQFAERQHEWERQQQQPPLQPQQPGPPQFRPDLDLNSLQRPWQSQQWPSHFTTSEMCGLRIVLIKVLCKLRLEHFIAKINDGQGRRIRCMAHKCNTFCDEGEIRNQLLKRHPILAEKFDRFLVESYIEDNEKVKWCPSVPQCGNAIRAEDDKFCEVECDCGKFLLLICILASVEFVTLTLYTFWVPAKGHDFSFLGPFLMVSLFALIVFALIQIFIPLGKLVATISVLLVTIVVSGYIIYYSNNEIKRCNTSPQHCEPFGKDELFLPQILFIMTRGTCKLPK</sequence>
<dbReference type="Proteomes" id="UP000828048">
    <property type="component" value="Chromosome 7"/>
</dbReference>
<name>A0ACB7Y477_9ERIC</name>
<evidence type="ECO:0000313" key="2">
    <source>
        <dbReference type="Proteomes" id="UP000828048"/>
    </source>
</evidence>
<comment type="caution">
    <text evidence="1">The sequence shown here is derived from an EMBL/GenBank/DDBJ whole genome shotgun (WGS) entry which is preliminary data.</text>
</comment>
<dbReference type="EMBL" id="CM037157">
    <property type="protein sequence ID" value="KAH7848298.1"/>
    <property type="molecule type" value="Genomic_DNA"/>
</dbReference>
<protein>
    <submittedName>
        <fullName evidence="1">Uncharacterized protein</fullName>
    </submittedName>
</protein>